<reference evidence="2 3" key="1">
    <citation type="submission" date="2021-06" db="EMBL/GenBank/DDBJ databases">
        <authorList>
            <person name="Grouzdev D.S."/>
            <person name="Koziaeva V."/>
        </authorList>
    </citation>
    <scope>NUCLEOTIDE SEQUENCE [LARGE SCALE GENOMIC DNA]</scope>
    <source>
        <strain evidence="2 3">22</strain>
    </source>
</reference>
<dbReference type="AlphaFoldDB" id="A0A947GBC5"/>
<dbReference type="RefSeq" id="WP_261968729.1">
    <property type="nucleotide sequence ID" value="NZ_JAHHZF010000005.1"/>
</dbReference>
<protein>
    <submittedName>
        <fullName evidence="2">Extensin family protein</fullName>
    </submittedName>
</protein>
<accession>A0A947GBC5</accession>
<organism evidence="2 3">
    <name type="scientific">Prosthecodimorpha staleyi</name>
    <dbReference type="NCBI Taxonomy" id="2840188"/>
    <lineage>
        <taxon>Bacteria</taxon>
        <taxon>Pseudomonadati</taxon>
        <taxon>Pseudomonadota</taxon>
        <taxon>Alphaproteobacteria</taxon>
        <taxon>Hyphomicrobiales</taxon>
        <taxon>Ancalomicrobiaceae</taxon>
        <taxon>Prosthecodimorpha</taxon>
    </lineage>
</organism>
<dbReference type="EMBL" id="JAHHZF010000005">
    <property type="protein sequence ID" value="MBT9290118.1"/>
    <property type="molecule type" value="Genomic_DNA"/>
</dbReference>
<keyword evidence="3" id="KW-1185">Reference proteome</keyword>
<evidence type="ECO:0000313" key="2">
    <source>
        <dbReference type="EMBL" id="MBT9290118.1"/>
    </source>
</evidence>
<name>A0A947GBC5_9HYPH</name>
<evidence type="ECO:0000259" key="1">
    <source>
        <dbReference type="Pfam" id="PF06904"/>
    </source>
</evidence>
<sequence>MMRSAPGIALLIGASLLLTGCGGLFGSFGPARQAWRGAAEKQCLASGRVKVSAYVQPMGEADGPGNCGADNPFRVSGALDGQVGIRPTATINCPMTAALDDWLYNVVEPAAMQTHGQPVVEVKLLSSYSCRRINGAASGSMSEHAYMNALDIGGFKFADGKDISVKNGWRSQDLATVTFLQEVGERSCLIFNTVIGPDGDIHHQDHFHIDLANRRSGRYCKGGPVRGGTGLMSYMGGDKSFFRNSPFFGVLADRPLPGHDPNHDD</sequence>
<proteinExistence type="predicted"/>
<evidence type="ECO:0000313" key="3">
    <source>
        <dbReference type="Proteomes" id="UP000766595"/>
    </source>
</evidence>
<dbReference type="Proteomes" id="UP000766595">
    <property type="component" value="Unassembled WGS sequence"/>
</dbReference>
<feature type="domain" description="Extensin-like C-terminal" evidence="1">
    <location>
        <begin position="42"/>
        <end position="221"/>
    </location>
</feature>
<dbReference type="InterPro" id="IPR009683">
    <property type="entry name" value="Extensin-like_C"/>
</dbReference>
<dbReference type="PROSITE" id="PS51257">
    <property type="entry name" value="PROKAR_LIPOPROTEIN"/>
    <property type="match status" value="1"/>
</dbReference>
<gene>
    <name evidence="2" type="ORF">KL771_11665</name>
</gene>
<comment type="caution">
    <text evidence="2">The sequence shown here is derived from an EMBL/GenBank/DDBJ whole genome shotgun (WGS) entry which is preliminary data.</text>
</comment>
<dbReference type="Pfam" id="PF06904">
    <property type="entry name" value="Extensin-like_C"/>
    <property type="match status" value="1"/>
</dbReference>